<evidence type="ECO:0000313" key="3">
    <source>
        <dbReference type="Proteomes" id="UP000094291"/>
    </source>
</evidence>
<dbReference type="AlphaFoldDB" id="A0A1E2V640"/>
<sequence length="279" mass="30051">MQSRVRATSVATIAAAVPFLGWLAAALVALVSLRMGPKEGLMIMLWTLLPGIYYWVTGGSPGVVVGQVTVGLMALMLFSGYQLSLALLAGAGVLIGVALSVTWLPPDAEQFLMSRLVDFQSLQSSLGLDASAIGQVKVQVSALLNGVISAVQWVMTCLSLFLARWLQSALYGPAEAFGQEFRRLQLPRWSVVAAIVLGFLASQQMWLLPLLPVLMGPFLIAGLSVIHGIFMLRGWSSFWLGGIYVALIFALPEVSLLLVLVAMADSWVDFRHRLAPPRA</sequence>
<feature type="transmembrane region" description="Helical" evidence="1">
    <location>
        <begin position="213"/>
        <end position="232"/>
    </location>
</feature>
<dbReference type="OrthoDB" id="5659946at2"/>
<feature type="transmembrane region" description="Helical" evidence="1">
    <location>
        <begin position="52"/>
        <end position="78"/>
    </location>
</feature>
<dbReference type="STRING" id="197479.BFW38_01885"/>
<evidence type="ECO:0000313" key="2">
    <source>
        <dbReference type="EMBL" id="ODC02478.1"/>
    </source>
</evidence>
<evidence type="ECO:0008006" key="4">
    <source>
        <dbReference type="Google" id="ProtNLM"/>
    </source>
</evidence>
<reference evidence="2 3" key="1">
    <citation type="submission" date="2016-08" db="EMBL/GenBank/DDBJ databases">
        <authorList>
            <person name="Seilhamer J.J."/>
        </authorList>
    </citation>
    <scope>NUCLEOTIDE SEQUENCE [LARGE SCALE GENOMIC DNA]</scope>
    <source>
        <strain evidence="2 3">PH27A</strain>
    </source>
</reference>
<dbReference type="EMBL" id="MDTQ01000001">
    <property type="protein sequence ID" value="ODC02478.1"/>
    <property type="molecule type" value="Genomic_DNA"/>
</dbReference>
<dbReference type="Proteomes" id="UP000094291">
    <property type="component" value="Unassembled WGS sequence"/>
</dbReference>
<feature type="transmembrane region" description="Helical" evidence="1">
    <location>
        <begin position="85"/>
        <end position="104"/>
    </location>
</feature>
<organism evidence="2 3">
    <name type="scientific">Terasakiispira papahanaumokuakeensis</name>
    <dbReference type="NCBI Taxonomy" id="197479"/>
    <lineage>
        <taxon>Bacteria</taxon>
        <taxon>Pseudomonadati</taxon>
        <taxon>Pseudomonadota</taxon>
        <taxon>Gammaproteobacteria</taxon>
        <taxon>Oceanospirillales</taxon>
        <taxon>Terasakiispira</taxon>
    </lineage>
</organism>
<keyword evidence="1" id="KW-1133">Transmembrane helix</keyword>
<feature type="transmembrane region" description="Helical" evidence="1">
    <location>
        <begin position="186"/>
        <end position="207"/>
    </location>
</feature>
<name>A0A1E2V640_9GAMM</name>
<evidence type="ECO:0000256" key="1">
    <source>
        <dbReference type="SAM" id="Phobius"/>
    </source>
</evidence>
<dbReference type="RefSeq" id="WP_068996863.1">
    <property type="nucleotide sequence ID" value="NZ_MDTQ01000001.1"/>
</dbReference>
<comment type="caution">
    <text evidence="2">The sequence shown here is derived from an EMBL/GenBank/DDBJ whole genome shotgun (WGS) entry which is preliminary data.</text>
</comment>
<keyword evidence="1" id="KW-0812">Transmembrane</keyword>
<keyword evidence="3" id="KW-1185">Reference proteome</keyword>
<feature type="transmembrane region" description="Helical" evidence="1">
    <location>
        <begin position="244"/>
        <end position="264"/>
    </location>
</feature>
<proteinExistence type="predicted"/>
<feature type="transmembrane region" description="Helical" evidence="1">
    <location>
        <begin position="12"/>
        <end position="32"/>
    </location>
</feature>
<protein>
    <recommendedName>
        <fullName evidence="4">DUF2232 domain-containing protein</fullName>
    </recommendedName>
</protein>
<accession>A0A1E2V640</accession>
<keyword evidence="1" id="KW-0472">Membrane</keyword>
<gene>
    <name evidence="2" type="ORF">BFW38_01885</name>
</gene>
<feature type="transmembrane region" description="Helical" evidence="1">
    <location>
        <begin position="147"/>
        <end position="166"/>
    </location>
</feature>